<comment type="caution">
    <text evidence="2">The sequence shown here is derived from an EMBL/GenBank/DDBJ whole genome shotgun (WGS) entry which is preliminary data.</text>
</comment>
<protein>
    <submittedName>
        <fullName evidence="2">Dihydropteroate synthase</fullName>
        <ecNumber evidence="2">2.5.1.15</ecNumber>
    </submittedName>
</protein>
<dbReference type="InterPro" id="IPR011005">
    <property type="entry name" value="Dihydropteroate_synth-like_sf"/>
</dbReference>
<accession>A0A850R273</accession>
<keyword evidence="2" id="KW-0808">Transferase</keyword>
<dbReference type="PROSITE" id="PS50972">
    <property type="entry name" value="PTERIN_BINDING"/>
    <property type="match status" value="1"/>
</dbReference>
<sequence>TIAAMKGAQIIRVHDVKETVEAVRICYETVSSGY</sequence>
<dbReference type="GO" id="GO:0004156">
    <property type="term" value="F:dihydropteroate synthase activity"/>
    <property type="evidence" value="ECO:0007669"/>
    <property type="project" value="UniProtKB-EC"/>
</dbReference>
<evidence type="ECO:0000313" key="3">
    <source>
        <dbReference type="Proteomes" id="UP000533429"/>
    </source>
</evidence>
<dbReference type="Proteomes" id="UP000533429">
    <property type="component" value="Unassembled WGS sequence"/>
</dbReference>
<reference evidence="2 3" key="1">
    <citation type="submission" date="2020-06" db="EMBL/GenBank/DDBJ databases">
        <title>Photobacterium damselae subsp. damselae comparative genomics.</title>
        <authorList>
            <person name="Osorio C.R."/>
        </authorList>
    </citation>
    <scope>NUCLEOTIDE SEQUENCE [LARGE SCALE GENOMIC DNA]</scope>
    <source>
        <strain evidence="2 3">TW250/03</strain>
    </source>
</reference>
<dbReference type="SUPFAM" id="SSF51717">
    <property type="entry name" value="Dihydropteroate synthetase-like"/>
    <property type="match status" value="1"/>
</dbReference>
<evidence type="ECO:0000259" key="1">
    <source>
        <dbReference type="PROSITE" id="PS50972"/>
    </source>
</evidence>
<evidence type="ECO:0000313" key="2">
    <source>
        <dbReference type="EMBL" id="NVP01181.1"/>
    </source>
</evidence>
<feature type="non-terminal residue" evidence="2">
    <location>
        <position position="1"/>
    </location>
</feature>
<name>A0A850R273_PHODD</name>
<dbReference type="InterPro" id="IPR000489">
    <property type="entry name" value="Pterin-binding_dom"/>
</dbReference>
<dbReference type="EMBL" id="JABXOR010000823">
    <property type="protein sequence ID" value="NVP01181.1"/>
    <property type="molecule type" value="Genomic_DNA"/>
</dbReference>
<proteinExistence type="predicted"/>
<gene>
    <name evidence="2" type="primary">folP</name>
    <name evidence="2" type="ORF">HWA77_13260</name>
</gene>
<dbReference type="Gene3D" id="3.20.20.20">
    <property type="entry name" value="Dihydropteroate synthase-like"/>
    <property type="match status" value="1"/>
</dbReference>
<dbReference type="GO" id="GO:0042558">
    <property type="term" value="P:pteridine-containing compound metabolic process"/>
    <property type="evidence" value="ECO:0007669"/>
    <property type="project" value="InterPro"/>
</dbReference>
<feature type="domain" description="Pterin-binding" evidence="1">
    <location>
        <begin position="1"/>
        <end position="24"/>
    </location>
</feature>
<organism evidence="2 3">
    <name type="scientific">Photobacterium damselae subsp. damselae</name>
    <name type="common">Listonella damsela</name>
    <dbReference type="NCBI Taxonomy" id="85581"/>
    <lineage>
        <taxon>Bacteria</taxon>
        <taxon>Pseudomonadati</taxon>
        <taxon>Pseudomonadota</taxon>
        <taxon>Gammaproteobacteria</taxon>
        <taxon>Vibrionales</taxon>
        <taxon>Vibrionaceae</taxon>
        <taxon>Photobacterium</taxon>
    </lineage>
</organism>
<dbReference type="AlphaFoldDB" id="A0A850R273"/>
<dbReference type="EC" id="2.5.1.15" evidence="2"/>